<evidence type="ECO:0000313" key="4">
    <source>
        <dbReference type="EMBL" id="CAH1417481.1"/>
    </source>
</evidence>
<dbReference type="EMBL" id="CAKMRJ010000074">
    <property type="protein sequence ID" value="CAH1417481.1"/>
    <property type="molecule type" value="Genomic_DNA"/>
</dbReference>
<keyword evidence="3" id="KW-0012">Acyltransferase</keyword>
<organism evidence="4 5">
    <name type="scientific">Lactuca virosa</name>
    <dbReference type="NCBI Taxonomy" id="75947"/>
    <lineage>
        <taxon>Eukaryota</taxon>
        <taxon>Viridiplantae</taxon>
        <taxon>Streptophyta</taxon>
        <taxon>Embryophyta</taxon>
        <taxon>Tracheophyta</taxon>
        <taxon>Spermatophyta</taxon>
        <taxon>Magnoliopsida</taxon>
        <taxon>eudicotyledons</taxon>
        <taxon>Gunneridae</taxon>
        <taxon>Pentapetalae</taxon>
        <taxon>asterids</taxon>
        <taxon>campanulids</taxon>
        <taxon>Asterales</taxon>
        <taxon>Asteraceae</taxon>
        <taxon>Cichorioideae</taxon>
        <taxon>Cichorieae</taxon>
        <taxon>Lactucinae</taxon>
        <taxon>Lactuca</taxon>
    </lineage>
</organism>
<name>A0AAU9LW52_9ASTR</name>
<keyword evidence="5" id="KW-1185">Reference proteome</keyword>
<keyword evidence="2" id="KW-0808">Transferase</keyword>
<evidence type="ECO:0000256" key="3">
    <source>
        <dbReference type="ARBA" id="ARBA00023315"/>
    </source>
</evidence>
<sequence>MMRGFDSFLAFSKASWKPVSLLHRSFAASLVTTKHTYQVYFFSGKTSVIQEQLEFSQRNNGINGMGEKTTNAIRVMSVQYVKPDKPTPHTLQSYKLSALDQVNAPSYVPFIFFYPNNVNGNTIVNIDNLVTERSKLLRDSLSETLTRFYPFAGKYINDNHIECNDEGVYYVETRYDSFLSSFLAKPDYKLLQGLLPIPPNLKEPTRGYFLSLIQVNFFSCGGVGISMSNSHKLIDGCTYTAFLNSWAAAAKGDQQKMIYPSFVASSLFLSNSIPPTYPSIPLSSLAERPMILNRGRCLTKRFWFNASALQALKERAAASVSSTRVVAVTSLIWNCATAAARKLHGERPSILQTAVNIRGRFTPPLPPNSIGNIIWNAVARCESKDSLRFDTMVGLMNAGIAKVNTSFVEQFKGEQGSNNVIDELKRLGGQMSTYDADYYSSSSMCHSGLYEADFGWGRPVWSCYGNSSNTDALFTNAILLMDTRTGDGIEAWVTLSQEEMDIVERDPDLLLYASVERNPFQD</sequence>
<dbReference type="GO" id="GO:0016746">
    <property type="term" value="F:acyltransferase activity"/>
    <property type="evidence" value="ECO:0007669"/>
    <property type="project" value="UniProtKB-KW"/>
</dbReference>
<evidence type="ECO:0000256" key="2">
    <source>
        <dbReference type="ARBA" id="ARBA00022679"/>
    </source>
</evidence>
<dbReference type="PANTHER" id="PTHR31623">
    <property type="entry name" value="F21J9.9"/>
    <property type="match status" value="1"/>
</dbReference>
<dbReference type="AlphaFoldDB" id="A0AAU9LW52"/>
<comment type="caution">
    <text evidence="4">The sequence shown here is derived from an EMBL/GenBank/DDBJ whole genome shotgun (WGS) entry which is preliminary data.</text>
</comment>
<evidence type="ECO:0008006" key="6">
    <source>
        <dbReference type="Google" id="ProtNLM"/>
    </source>
</evidence>
<comment type="similarity">
    <text evidence="1">Belongs to the plant acyltransferase family.</text>
</comment>
<gene>
    <name evidence="4" type="ORF">LVIROSA_LOCUS5159</name>
</gene>
<dbReference type="PANTHER" id="PTHR31623:SF122">
    <property type="entry name" value="HXXXD-TYPE ACYL-TRANSFERASE FAMILY PROTEIN"/>
    <property type="match status" value="1"/>
</dbReference>
<evidence type="ECO:0000313" key="5">
    <source>
        <dbReference type="Proteomes" id="UP001157418"/>
    </source>
</evidence>
<dbReference type="Proteomes" id="UP001157418">
    <property type="component" value="Unassembled WGS sequence"/>
</dbReference>
<reference evidence="4 5" key="1">
    <citation type="submission" date="2022-01" db="EMBL/GenBank/DDBJ databases">
        <authorList>
            <person name="Xiong W."/>
            <person name="Schranz E."/>
        </authorList>
    </citation>
    <scope>NUCLEOTIDE SEQUENCE [LARGE SCALE GENOMIC DNA]</scope>
</reference>
<dbReference type="Pfam" id="PF02458">
    <property type="entry name" value="Transferase"/>
    <property type="match status" value="1"/>
</dbReference>
<evidence type="ECO:0000256" key="1">
    <source>
        <dbReference type="ARBA" id="ARBA00009861"/>
    </source>
</evidence>
<protein>
    <recommendedName>
        <fullName evidence="6">Transferase, Chloramphenicol acetyltransferase-like domain protein</fullName>
    </recommendedName>
</protein>
<proteinExistence type="inferred from homology"/>
<accession>A0AAU9LW52</accession>
<dbReference type="InterPro" id="IPR023213">
    <property type="entry name" value="CAT-like_dom_sf"/>
</dbReference>
<dbReference type="Gene3D" id="3.30.559.10">
    <property type="entry name" value="Chloramphenicol acetyltransferase-like domain"/>
    <property type="match status" value="2"/>
</dbReference>